<sequence length="723" mass="80014">MSLKIAFASCMDAERNAEQSAWSALQQQQPDVLLLLGDTVYMDWGLASLARVPAAKREWQSNKSKALEAFAHELHARYRDQWRVPSFQALVRSMPKPRQIFLAWDDHDFAWNNAYGMESDDRHAPERLNDKTVPDAFKRIALGLRAQFEATLRDAETDAPYSAAYGPLPEPASFTELPDAIAPVDLSFAQARLLVLDQRWCRTHRDAKNARVISEPDARLLRDAAGGPGSGLLIVAGSSPLKHHSVFGTHDAWWAPPDAEKTGHHEDRAYPEYALMRSARCPILYLSGNIHRNAYGGWVEDDIPGRTRAPVVQALSSGAGLGRLFFHEYPGSFGLVSIDGTAHDASVALRWYAEGHKVPDERHLQIADGQWSQVTEGECTNEKLSTDADALLHATIDHEPLAVLSYRARGKRLRDDDRPLLRYDELDAEGYTGALLAVPNLGPDGLADWPEALLVAGEGTSIRLHRRRSGDGAQDCRDVVLAAFQRALAERKSVVFYIHGFGKSFSAALQQACTLRRRFDCIPILFTWPSGNEGGFLSLLGSFPAAIKAAELCYKGLVGALGDFLRVANSYQPVPAVLLVRSLGANTLMGLAASALRDEPTGALERLILSAPACPRKQMDWLARFKCEQVVTVNREDEKLRFAQKQHNGDFLGNQPFDASDYPKGVRLVHLDCTDVNGVDESHDYLLRQVNLELHTLNEQLINGRPIDFAQLQLAGLQVNMLV</sequence>
<reference evidence="2 3" key="1">
    <citation type="submission" date="2020-05" db="EMBL/GenBank/DDBJ databases">
        <title>Aquincola sp. isolate from soil.</title>
        <authorList>
            <person name="Han J."/>
            <person name="Kim D.-U."/>
        </authorList>
    </citation>
    <scope>NUCLEOTIDE SEQUENCE [LARGE SCALE GENOMIC DNA]</scope>
    <source>
        <strain evidence="2 3">S2</strain>
    </source>
</reference>
<dbReference type="RefSeq" id="WP_173125253.1">
    <property type="nucleotide sequence ID" value="NZ_JABRWJ010000005.1"/>
</dbReference>
<evidence type="ECO:0000313" key="2">
    <source>
        <dbReference type="EMBL" id="NRF69012.1"/>
    </source>
</evidence>
<dbReference type="InterPro" id="IPR029058">
    <property type="entry name" value="AB_hydrolase_fold"/>
</dbReference>
<dbReference type="SUPFAM" id="SSF56300">
    <property type="entry name" value="Metallo-dependent phosphatases"/>
    <property type="match status" value="1"/>
</dbReference>
<dbReference type="SUPFAM" id="SSF53474">
    <property type="entry name" value="alpha/beta-Hydrolases"/>
    <property type="match status" value="1"/>
</dbReference>
<dbReference type="PANTHER" id="PTHR33987">
    <property type="entry name" value="CALCINEURIN-LIKE METALLO-PHOSPHOESTERASE SUPERFAMILY PROTEIN"/>
    <property type="match status" value="1"/>
</dbReference>
<dbReference type="Pfam" id="PF09423">
    <property type="entry name" value="PhoD"/>
    <property type="match status" value="1"/>
</dbReference>
<proteinExistence type="predicted"/>
<dbReference type="Pfam" id="PF05990">
    <property type="entry name" value="DUF900"/>
    <property type="match status" value="1"/>
</dbReference>
<organism evidence="2 3">
    <name type="scientific">Pseudaquabacterium terrae</name>
    <dbReference type="NCBI Taxonomy" id="2732868"/>
    <lineage>
        <taxon>Bacteria</taxon>
        <taxon>Pseudomonadati</taxon>
        <taxon>Pseudomonadota</taxon>
        <taxon>Betaproteobacteria</taxon>
        <taxon>Burkholderiales</taxon>
        <taxon>Sphaerotilaceae</taxon>
        <taxon>Pseudaquabacterium</taxon>
    </lineage>
</organism>
<gene>
    <name evidence="2" type="ORF">HLB44_18625</name>
</gene>
<keyword evidence="3" id="KW-1185">Reference proteome</keyword>
<protein>
    <submittedName>
        <fullName evidence="2">Alkaline phosphatase D family protein</fullName>
    </submittedName>
</protein>
<accession>A0ABX2EK26</accession>
<dbReference type="EMBL" id="JABRWJ010000005">
    <property type="protein sequence ID" value="NRF69012.1"/>
    <property type="molecule type" value="Genomic_DNA"/>
</dbReference>
<dbReference type="InterPro" id="IPR038607">
    <property type="entry name" value="PhoD-like_sf"/>
</dbReference>
<name>A0ABX2EK26_9BURK</name>
<dbReference type="Gene3D" id="3.60.21.70">
    <property type="entry name" value="PhoD-like phosphatase"/>
    <property type="match status" value="1"/>
</dbReference>
<feature type="domain" description="PhoD-like phosphatase metallophosphatase" evidence="1">
    <location>
        <begin position="6"/>
        <end position="149"/>
    </location>
</feature>
<dbReference type="InterPro" id="IPR029052">
    <property type="entry name" value="Metallo-depent_PP-like"/>
</dbReference>
<dbReference type="InterPro" id="IPR018946">
    <property type="entry name" value="PhoD-like_MPP"/>
</dbReference>
<dbReference type="PANTHER" id="PTHR33987:SF1">
    <property type="entry name" value="CALCINEURIN-LIKE METALLO-PHOSPHOESTERASE SUPERFAMILY PROTEIN"/>
    <property type="match status" value="1"/>
</dbReference>
<dbReference type="InterPro" id="IPR010297">
    <property type="entry name" value="DUF900_hydrolase"/>
</dbReference>
<evidence type="ECO:0000259" key="1">
    <source>
        <dbReference type="Pfam" id="PF09423"/>
    </source>
</evidence>
<dbReference type="Proteomes" id="UP000737171">
    <property type="component" value="Unassembled WGS sequence"/>
</dbReference>
<comment type="caution">
    <text evidence="2">The sequence shown here is derived from an EMBL/GenBank/DDBJ whole genome shotgun (WGS) entry which is preliminary data.</text>
</comment>
<evidence type="ECO:0000313" key="3">
    <source>
        <dbReference type="Proteomes" id="UP000737171"/>
    </source>
</evidence>